<reference evidence="1 2" key="2">
    <citation type="journal article" date="2022" name="Mol. Ecol. Resour.">
        <title>The genomes of chicory, endive, great burdock and yacon provide insights into Asteraceae paleo-polyploidization history and plant inulin production.</title>
        <authorList>
            <person name="Fan W."/>
            <person name="Wang S."/>
            <person name="Wang H."/>
            <person name="Wang A."/>
            <person name="Jiang F."/>
            <person name="Liu H."/>
            <person name="Zhao H."/>
            <person name="Xu D."/>
            <person name="Zhang Y."/>
        </authorList>
    </citation>
    <scope>NUCLEOTIDE SEQUENCE [LARGE SCALE GENOMIC DNA]</scope>
    <source>
        <strain evidence="2">cv. Yunnan</strain>
        <tissue evidence="1">Leaves</tissue>
    </source>
</reference>
<sequence length="95" mass="11198">MTKILGYLQQSRWAREVHLLQQSARPVDASVVQPTLELPANPETQMPPSPLELWYNMHFRAEKDRWLNDHSRIQYDDKASSFDNILNSEKDLVYQ</sequence>
<reference evidence="2" key="1">
    <citation type="journal article" date="2022" name="Mol. Ecol. Resour.">
        <title>The genomes of chicory, endive, great burdock and yacon provide insights into Asteraceae palaeo-polyploidization history and plant inulin production.</title>
        <authorList>
            <person name="Fan W."/>
            <person name="Wang S."/>
            <person name="Wang H."/>
            <person name="Wang A."/>
            <person name="Jiang F."/>
            <person name="Liu H."/>
            <person name="Zhao H."/>
            <person name="Xu D."/>
            <person name="Zhang Y."/>
        </authorList>
    </citation>
    <scope>NUCLEOTIDE SEQUENCE [LARGE SCALE GENOMIC DNA]</scope>
    <source>
        <strain evidence="2">cv. Yunnan</strain>
    </source>
</reference>
<keyword evidence="2" id="KW-1185">Reference proteome</keyword>
<name>A0ACB9IKX2_9ASTR</name>
<organism evidence="1 2">
    <name type="scientific">Smallanthus sonchifolius</name>
    <dbReference type="NCBI Taxonomy" id="185202"/>
    <lineage>
        <taxon>Eukaryota</taxon>
        <taxon>Viridiplantae</taxon>
        <taxon>Streptophyta</taxon>
        <taxon>Embryophyta</taxon>
        <taxon>Tracheophyta</taxon>
        <taxon>Spermatophyta</taxon>
        <taxon>Magnoliopsida</taxon>
        <taxon>eudicotyledons</taxon>
        <taxon>Gunneridae</taxon>
        <taxon>Pentapetalae</taxon>
        <taxon>asterids</taxon>
        <taxon>campanulids</taxon>
        <taxon>Asterales</taxon>
        <taxon>Asteraceae</taxon>
        <taxon>Asteroideae</taxon>
        <taxon>Heliantheae alliance</taxon>
        <taxon>Millerieae</taxon>
        <taxon>Smallanthus</taxon>
    </lineage>
</organism>
<proteinExistence type="predicted"/>
<evidence type="ECO:0000313" key="1">
    <source>
        <dbReference type="EMBL" id="KAI3808040.1"/>
    </source>
</evidence>
<gene>
    <name evidence="1" type="ORF">L1987_23981</name>
</gene>
<dbReference type="EMBL" id="CM042025">
    <property type="protein sequence ID" value="KAI3808040.1"/>
    <property type="molecule type" value="Genomic_DNA"/>
</dbReference>
<protein>
    <submittedName>
        <fullName evidence="1">Uncharacterized protein</fullName>
    </submittedName>
</protein>
<accession>A0ACB9IKX2</accession>
<evidence type="ECO:0000313" key="2">
    <source>
        <dbReference type="Proteomes" id="UP001056120"/>
    </source>
</evidence>
<comment type="caution">
    <text evidence="1">The sequence shown here is derived from an EMBL/GenBank/DDBJ whole genome shotgun (WGS) entry which is preliminary data.</text>
</comment>
<dbReference type="Proteomes" id="UP001056120">
    <property type="component" value="Linkage Group LG08"/>
</dbReference>